<protein>
    <submittedName>
        <fullName evidence="2">Uncharacterized protein</fullName>
    </submittedName>
</protein>
<reference evidence="2" key="1">
    <citation type="submission" date="2020-11" db="EMBL/GenBank/DDBJ databases">
        <authorList>
            <person name="Tran Van P."/>
        </authorList>
    </citation>
    <scope>NUCLEOTIDE SEQUENCE</scope>
</reference>
<evidence type="ECO:0000256" key="1">
    <source>
        <dbReference type="SAM" id="Phobius"/>
    </source>
</evidence>
<evidence type="ECO:0000313" key="3">
    <source>
        <dbReference type="Proteomes" id="UP000678499"/>
    </source>
</evidence>
<name>A0A7R9GDD5_9CRUS</name>
<dbReference type="EMBL" id="CAJPEX010000677">
    <property type="protein sequence ID" value="CAG0916820.1"/>
    <property type="molecule type" value="Genomic_DNA"/>
</dbReference>
<keyword evidence="1" id="KW-0812">Transmembrane</keyword>
<dbReference type="EMBL" id="OA882714">
    <property type="protein sequence ID" value="CAD7276668.1"/>
    <property type="molecule type" value="Genomic_DNA"/>
</dbReference>
<dbReference type="Proteomes" id="UP000678499">
    <property type="component" value="Unassembled WGS sequence"/>
</dbReference>
<proteinExistence type="predicted"/>
<keyword evidence="1" id="KW-1133">Transmembrane helix</keyword>
<keyword evidence="1" id="KW-0472">Membrane</keyword>
<dbReference type="AlphaFoldDB" id="A0A7R9GDD5"/>
<accession>A0A7R9GDD5</accession>
<evidence type="ECO:0000313" key="2">
    <source>
        <dbReference type="EMBL" id="CAD7276668.1"/>
    </source>
</evidence>
<sequence>MCFKERHWKPQHDQVRRLVQPLAYEASEYWPSRRKAEEASSKTEFPYFYSTGGGCCSVSAWVRWTAAAAATFASLLLLPLYIFPRYETYPNLEEVG</sequence>
<keyword evidence="3" id="KW-1185">Reference proteome</keyword>
<gene>
    <name evidence="2" type="ORF">NMOB1V02_LOCUS4419</name>
</gene>
<organism evidence="2">
    <name type="scientific">Notodromas monacha</name>
    <dbReference type="NCBI Taxonomy" id="399045"/>
    <lineage>
        <taxon>Eukaryota</taxon>
        <taxon>Metazoa</taxon>
        <taxon>Ecdysozoa</taxon>
        <taxon>Arthropoda</taxon>
        <taxon>Crustacea</taxon>
        <taxon>Oligostraca</taxon>
        <taxon>Ostracoda</taxon>
        <taxon>Podocopa</taxon>
        <taxon>Podocopida</taxon>
        <taxon>Cypridocopina</taxon>
        <taxon>Cypridoidea</taxon>
        <taxon>Cyprididae</taxon>
        <taxon>Notodromas</taxon>
    </lineage>
</organism>
<feature type="transmembrane region" description="Helical" evidence="1">
    <location>
        <begin position="61"/>
        <end position="83"/>
    </location>
</feature>